<dbReference type="AlphaFoldDB" id="A0A8J4FSA3"/>
<dbReference type="Proteomes" id="UP000747110">
    <property type="component" value="Unassembled WGS sequence"/>
</dbReference>
<feature type="region of interest" description="Disordered" evidence="1">
    <location>
        <begin position="62"/>
        <end position="84"/>
    </location>
</feature>
<dbReference type="EMBL" id="BNCP01000031">
    <property type="protein sequence ID" value="GIL85008.1"/>
    <property type="molecule type" value="Genomic_DNA"/>
</dbReference>
<accession>A0A8J4FSA3</accession>
<reference evidence="2" key="1">
    <citation type="journal article" date="2021" name="Proc. Natl. Acad. Sci. U.S.A.">
        <title>Three genomes in the algal genus Volvox reveal the fate of a haploid sex-determining region after a transition to homothallism.</title>
        <authorList>
            <person name="Yamamoto K."/>
            <person name="Hamaji T."/>
            <person name="Kawai-Toyooka H."/>
            <person name="Matsuzaki R."/>
            <person name="Takahashi F."/>
            <person name="Nishimura Y."/>
            <person name="Kawachi M."/>
            <person name="Noguchi H."/>
            <person name="Minakuchi Y."/>
            <person name="Umen J.G."/>
            <person name="Toyoda A."/>
            <person name="Nozaki H."/>
        </authorList>
    </citation>
    <scope>NUCLEOTIDE SEQUENCE</scope>
    <source>
        <strain evidence="2">NIES-3786</strain>
    </source>
</reference>
<protein>
    <submittedName>
        <fullName evidence="2">Uncharacterized protein</fullName>
    </submittedName>
</protein>
<proteinExistence type="predicted"/>
<feature type="compositionally biased region" description="Low complexity" evidence="1">
    <location>
        <begin position="139"/>
        <end position="148"/>
    </location>
</feature>
<evidence type="ECO:0000313" key="2">
    <source>
        <dbReference type="EMBL" id="GIL85008.1"/>
    </source>
</evidence>
<sequence length="154" mass="14886">MVCGSGTVTTPRAASVARRVRVSNVAANCCASGSIRFLIAVVMYACTGSRLRSLLARCAAASAGGSAGGPNGAGSSAITSSTRSTRAASTAAASAAAAPAAAAASSIASSSTRTLHRTSPSNNCGVTPAWRAMRHTSRSPGSSEPEGGVIASAA</sequence>
<feature type="compositionally biased region" description="Low complexity" evidence="1">
    <location>
        <begin position="73"/>
        <end position="84"/>
    </location>
</feature>
<feature type="region of interest" description="Disordered" evidence="1">
    <location>
        <begin position="109"/>
        <end position="154"/>
    </location>
</feature>
<evidence type="ECO:0000313" key="3">
    <source>
        <dbReference type="Proteomes" id="UP000747110"/>
    </source>
</evidence>
<evidence type="ECO:0000256" key="1">
    <source>
        <dbReference type="SAM" id="MobiDB-lite"/>
    </source>
</evidence>
<organism evidence="2 3">
    <name type="scientific">Volvox reticuliferus</name>
    <dbReference type="NCBI Taxonomy" id="1737510"/>
    <lineage>
        <taxon>Eukaryota</taxon>
        <taxon>Viridiplantae</taxon>
        <taxon>Chlorophyta</taxon>
        <taxon>core chlorophytes</taxon>
        <taxon>Chlorophyceae</taxon>
        <taxon>CS clade</taxon>
        <taxon>Chlamydomonadales</taxon>
        <taxon>Volvocaceae</taxon>
        <taxon>Volvox</taxon>
    </lineage>
</organism>
<keyword evidence="3" id="KW-1185">Reference proteome</keyword>
<name>A0A8J4FSA3_9CHLO</name>
<gene>
    <name evidence="2" type="ORF">Vretifemale_13631</name>
</gene>
<comment type="caution">
    <text evidence="2">The sequence shown here is derived from an EMBL/GenBank/DDBJ whole genome shotgun (WGS) entry which is preliminary data.</text>
</comment>